<evidence type="ECO:0000313" key="3">
    <source>
        <dbReference type="Proteomes" id="UP001522462"/>
    </source>
</evidence>
<organism evidence="2 3">
    <name type="scientific">Pseudolactococcus paracarnosus</name>
    <dbReference type="NCBI Taxonomy" id="2749962"/>
    <lineage>
        <taxon>Bacteria</taxon>
        <taxon>Bacillati</taxon>
        <taxon>Bacillota</taxon>
        <taxon>Bacilli</taxon>
        <taxon>Lactobacillales</taxon>
        <taxon>Streptococcaceae</taxon>
        <taxon>Pseudolactococcus</taxon>
    </lineage>
</organism>
<reference evidence="2 3" key="1">
    <citation type="journal article" date="2022" name="Microbiol. Res.">
        <title>Comparative genome analysis, predicted lifestyle and antimicrobial strategies of Lactococcus carnosus and Lactococcus paracarnosus isolated from meat.</title>
        <authorList>
            <person name="Werum V."/>
            <person name="Ehrmann M."/>
            <person name="Vogel R."/>
            <person name="Hilgarth M."/>
        </authorList>
    </citation>
    <scope>NUCLEOTIDE SEQUENCE [LARGE SCALE GENOMIC DNA]</scope>
    <source>
        <strain evidence="2 3">TMW21897</strain>
    </source>
</reference>
<protein>
    <recommendedName>
        <fullName evidence="1">Transposase DDE domain-containing protein</fullName>
    </recommendedName>
</protein>
<dbReference type="PANTHER" id="PTHR33408">
    <property type="entry name" value="TRANSPOSASE"/>
    <property type="match status" value="1"/>
</dbReference>
<dbReference type="Pfam" id="PF13751">
    <property type="entry name" value="DDE_Tnp_1_6"/>
    <property type="match status" value="1"/>
</dbReference>
<evidence type="ECO:0000259" key="1">
    <source>
        <dbReference type="Pfam" id="PF13751"/>
    </source>
</evidence>
<accession>A0ABT0AKW8</accession>
<dbReference type="PANTHER" id="PTHR33408:SF2">
    <property type="entry name" value="TRANSPOSASE DDE DOMAIN-CONTAINING PROTEIN"/>
    <property type="match status" value="1"/>
</dbReference>
<dbReference type="EMBL" id="JAAEDA010000005">
    <property type="protein sequence ID" value="MCJ1977203.1"/>
    <property type="molecule type" value="Genomic_DNA"/>
</dbReference>
<proteinExistence type="predicted"/>
<dbReference type="InterPro" id="IPR025668">
    <property type="entry name" value="Tnp_DDE_dom"/>
</dbReference>
<sequence length="211" mass="25012">MLHFYNLFVLTIAHYLLSQGITPILPYKRPMTKAGFFKKCEYVYDEFYDDYICPHNQLLRYVTTDRKGYKVYKSNPNDCENCPLISQCTLSQNHQKIVTRHVYQESMDQVEDIRHTIGIKAIYDKRKETIERLFGTAKEFHQMRYTNQIGLEKMHVKVGLTLACLNIKKLAKIKKKQGQRYLDCWLKLIKFDKLNRKRQTHQILLVGLSAV</sequence>
<evidence type="ECO:0000313" key="2">
    <source>
        <dbReference type="EMBL" id="MCJ1977203.1"/>
    </source>
</evidence>
<gene>
    <name evidence="2" type="ORF">GYN19_04485</name>
</gene>
<dbReference type="Proteomes" id="UP001522462">
    <property type="component" value="Unassembled WGS sequence"/>
</dbReference>
<name>A0ABT0AKW8_9LACT</name>
<comment type="caution">
    <text evidence="2">The sequence shown here is derived from an EMBL/GenBank/DDBJ whole genome shotgun (WGS) entry which is preliminary data.</text>
</comment>
<feature type="domain" description="Transposase DDE" evidence="1">
    <location>
        <begin position="52"/>
        <end position="171"/>
    </location>
</feature>
<keyword evidence="3" id="KW-1185">Reference proteome</keyword>